<dbReference type="EMBL" id="JAGTUK010000001">
    <property type="protein sequence ID" value="MBS0023275.1"/>
    <property type="molecule type" value="Genomic_DNA"/>
</dbReference>
<dbReference type="PANTHER" id="PTHR36834">
    <property type="entry name" value="MEMBRANE PROTEIN-RELATED"/>
    <property type="match status" value="1"/>
</dbReference>
<organism evidence="3 4">
    <name type="scientific">Microbacterium paraoxydans</name>
    <dbReference type="NCBI Taxonomy" id="199592"/>
    <lineage>
        <taxon>Bacteria</taxon>
        <taxon>Bacillati</taxon>
        <taxon>Actinomycetota</taxon>
        <taxon>Actinomycetes</taxon>
        <taxon>Micrococcales</taxon>
        <taxon>Microbacteriaceae</taxon>
        <taxon>Microbacterium</taxon>
    </lineage>
</organism>
<comment type="caution">
    <text evidence="3">The sequence shown here is derived from an EMBL/GenBank/DDBJ whole genome shotgun (WGS) entry which is preliminary data.</text>
</comment>
<dbReference type="PANTHER" id="PTHR36834:SF1">
    <property type="entry name" value="INTEGRAL MEMBRANE PROTEIN"/>
    <property type="match status" value="1"/>
</dbReference>
<dbReference type="InterPro" id="IPR053150">
    <property type="entry name" value="Teicoplanin_resist-assoc"/>
</dbReference>
<feature type="transmembrane region" description="Helical" evidence="1">
    <location>
        <begin position="124"/>
        <end position="145"/>
    </location>
</feature>
<proteinExistence type="predicted"/>
<evidence type="ECO:0000259" key="2">
    <source>
        <dbReference type="Pfam" id="PF04892"/>
    </source>
</evidence>
<gene>
    <name evidence="3" type="ORF">KE274_04060</name>
</gene>
<reference evidence="3 4" key="1">
    <citation type="submission" date="2021-04" db="EMBL/GenBank/DDBJ databases">
        <title>Whole genome analysis of root endophytic bacterium Microbacterium paraoxydans ku-mp colonizing RP-bio226 rice variety.</title>
        <authorList>
            <person name="Ulaganathan K."/>
            <person name="Latha B."/>
        </authorList>
    </citation>
    <scope>NUCLEOTIDE SEQUENCE [LARGE SCALE GENOMIC DNA]</scope>
    <source>
        <strain evidence="4">ku-mp</strain>
    </source>
</reference>
<accession>A0ABS5IKD7</accession>
<feature type="transmembrane region" description="Helical" evidence="1">
    <location>
        <begin position="66"/>
        <end position="85"/>
    </location>
</feature>
<evidence type="ECO:0000313" key="3">
    <source>
        <dbReference type="EMBL" id="MBS0023275.1"/>
    </source>
</evidence>
<name>A0ABS5IKD7_9MICO</name>
<dbReference type="InterPro" id="IPR006976">
    <property type="entry name" value="VanZ-like"/>
</dbReference>
<feature type="transmembrane region" description="Helical" evidence="1">
    <location>
        <begin position="12"/>
        <end position="34"/>
    </location>
</feature>
<keyword evidence="1" id="KW-1133">Transmembrane helix</keyword>
<dbReference type="RefSeq" id="WP_211541366.1">
    <property type="nucleotide sequence ID" value="NZ_JAGTUK010000001.1"/>
</dbReference>
<keyword evidence="1" id="KW-0812">Transmembrane</keyword>
<dbReference type="Pfam" id="PF04892">
    <property type="entry name" value="VanZ"/>
    <property type="match status" value="1"/>
</dbReference>
<keyword evidence="1" id="KW-0472">Membrane</keyword>
<feature type="transmembrane region" description="Helical" evidence="1">
    <location>
        <begin position="92"/>
        <end position="112"/>
    </location>
</feature>
<sequence>MTSTALAPSRAGAVTARIALVGYLLFVGFTVWLPASVSAKVTGLVGVMATWVADAGIASYERSAVVLEVLANVALFVPVGLLLSFALPRLRLWQVVLTGGLMSVVIEGVQGLMPSRVPTLSDVIANTSGTLIGAVLALVMVWLVAGDRPAAARRRLVS</sequence>
<protein>
    <submittedName>
        <fullName evidence="3">VanZ family protein</fullName>
    </submittedName>
</protein>
<evidence type="ECO:0000256" key="1">
    <source>
        <dbReference type="SAM" id="Phobius"/>
    </source>
</evidence>
<evidence type="ECO:0000313" key="4">
    <source>
        <dbReference type="Proteomes" id="UP000678243"/>
    </source>
</evidence>
<dbReference type="Proteomes" id="UP000678243">
    <property type="component" value="Unassembled WGS sequence"/>
</dbReference>
<feature type="domain" description="VanZ-like" evidence="2">
    <location>
        <begin position="21"/>
        <end position="139"/>
    </location>
</feature>
<keyword evidence="4" id="KW-1185">Reference proteome</keyword>